<dbReference type="Pfam" id="PF16499">
    <property type="entry name" value="Melibiase_2"/>
    <property type="match status" value="1"/>
</dbReference>
<evidence type="ECO:0000256" key="1">
    <source>
        <dbReference type="ARBA" id="ARBA00001255"/>
    </source>
</evidence>
<dbReference type="Pfam" id="PF17801">
    <property type="entry name" value="Melibiase_C"/>
    <property type="match status" value="1"/>
</dbReference>
<protein>
    <recommendedName>
        <fullName evidence="3 8">Alpha-galactosidase</fullName>
        <ecNumber evidence="3 8">3.2.1.22</ecNumber>
    </recommendedName>
    <alternativeName>
        <fullName evidence="8">Melibiase</fullName>
    </alternativeName>
</protein>
<accession>A0A7S4IS01</accession>
<dbReference type="SUPFAM" id="SSF51445">
    <property type="entry name" value="(Trans)glycosidases"/>
    <property type="match status" value="1"/>
</dbReference>
<dbReference type="Gene3D" id="2.60.40.1180">
    <property type="entry name" value="Golgi alpha-mannosidase II"/>
    <property type="match status" value="1"/>
</dbReference>
<comment type="similarity">
    <text evidence="2 8">Belongs to the glycosyl hydrolase 27 family.</text>
</comment>
<dbReference type="FunFam" id="3.20.20.70:FF:000202">
    <property type="entry name" value="Alpha-galactosidase"/>
    <property type="match status" value="1"/>
</dbReference>
<dbReference type="AlphaFoldDB" id="A0A7S4IS01"/>
<dbReference type="FunFam" id="2.60.40.1180:FF:000008">
    <property type="entry name" value="Alpha-galactosidase"/>
    <property type="match status" value="1"/>
</dbReference>
<reference evidence="11" key="1">
    <citation type="submission" date="2021-01" db="EMBL/GenBank/DDBJ databases">
        <authorList>
            <person name="Corre E."/>
            <person name="Pelletier E."/>
            <person name="Niang G."/>
            <person name="Scheremetjew M."/>
            <person name="Finn R."/>
            <person name="Kale V."/>
            <person name="Holt S."/>
            <person name="Cochrane G."/>
            <person name="Meng A."/>
            <person name="Brown T."/>
            <person name="Cohen L."/>
        </authorList>
    </citation>
    <scope>NUCLEOTIDE SEQUENCE</scope>
    <source>
        <strain evidence="11">DIVA3 518/3/11/1/6</strain>
    </source>
</reference>
<keyword evidence="7 8" id="KW-0326">Glycosidase</keyword>
<feature type="signal peptide" evidence="9">
    <location>
        <begin position="1"/>
        <end position="17"/>
    </location>
</feature>
<feature type="chain" id="PRO_5031229038" description="Alpha-galactosidase" evidence="9">
    <location>
        <begin position="18"/>
        <end position="391"/>
    </location>
</feature>
<keyword evidence="5 8" id="KW-0378">Hydrolase</keyword>
<evidence type="ECO:0000256" key="2">
    <source>
        <dbReference type="ARBA" id="ARBA00009743"/>
    </source>
</evidence>
<dbReference type="PANTHER" id="PTHR11452:SF33">
    <property type="entry name" value="ALPHA-GALACTOSIDASE 2"/>
    <property type="match status" value="1"/>
</dbReference>
<dbReference type="SUPFAM" id="SSF51011">
    <property type="entry name" value="Glycosyl hydrolase domain"/>
    <property type="match status" value="1"/>
</dbReference>
<dbReference type="CDD" id="cd14792">
    <property type="entry name" value="GH27"/>
    <property type="match status" value="1"/>
</dbReference>
<evidence type="ECO:0000259" key="10">
    <source>
        <dbReference type="Pfam" id="PF17801"/>
    </source>
</evidence>
<dbReference type="InterPro" id="IPR002241">
    <property type="entry name" value="Glyco_hydro_27"/>
</dbReference>
<dbReference type="GO" id="GO:0005995">
    <property type="term" value="P:melibiose catabolic process"/>
    <property type="evidence" value="ECO:0007669"/>
    <property type="project" value="UniProtKB-ARBA"/>
</dbReference>
<evidence type="ECO:0000256" key="8">
    <source>
        <dbReference type="RuleBase" id="RU361168"/>
    </source>
</evidence>
<feature type="domain" description="Alpha galactosidase C-terminal" evidence="10">
    <location>
        <begin position="306"/>
        <end position="381"/>
    </location>
</feature>
<dbReference type="GO" id="GO:0004557">
    <property type="term" value="F:alpha-galactosidase activity"/>
    <property type="evidence" value="ECO:0007669"/>
    <property type="project" value="UniProtKB-EC"/>
</dbReference>
<sequence>MLRCLLALVFVVSFVSGLNNGVGSTPQMGWNSWNYYACDGYNYTVLRQTVDAFFTQGLYAAGYNYLNIDDCWAEYYRTSNGTLQPDKQKFPQGETMQDLIDYVHQRGMLFGLYSDAGERTCANHDPGSLGHEQIDAQTFADWGVDYLKYDNCNNEGERALERYPPMRDAILSTNRPLFFSLCEWGRERVPTWGRAVGNSWRTTKDISDHWESMLYNLYLNNHWVDYAGPGGWNDPDMLEVGNGGMTTTEYISHFSLWSLMKAPLIIGCDVITMDATTRGILTNTEVIAVNQDSRGIQGKLIRSPTDTTEVWAGPLTNGNVAAILFNRGRSAANITMEWDDLNIIPSVTASVRDLWAHKDLGTFSRSYTGLVESHGVLMFKIIPSYSLDYAQ</sequence>
<dbReference type="Gene3D" id="3.20.20.70">
    <property type="entry name" value="Aldolase class I"/>
    <property type="match status" value="1"/>
</dbReference>
<dbReference type="InterPro" id="IPR017853">
    <property type="entry name" value="GH"/>
</dbReference>
<dbReference type="EC" id="3.2.1.22" evidence="3 8"/>
<evidence type="ECO:0000313" key="11">
    <source>
        <dbReference type="EMBL" id="CAE2237982.1"/>
    </source>
</evidence>
<evidence type="ECO:0000256" key="4">
    <source>
        <dbReference type="ARBA" id="ARBA00022729"/>
    </source>
</evidence>
<keyword evidence="4 9" id="KW-0732">Signal</keyword>
<evidence type="ECO:0000256" key="5">
    <source>
        <dbReference type="ARBA" id="ARBA00022801"/>
    </source>
</evidence>
<organism evidence="11">
    <name type="scientific">Vannella robusta</name>
    <dbReference type="NCBI Taxonomy" id="1487602"/>
    <lineage>
        <taxon>Eukaryota</taxon>
        <taxon>Amoebozoa</taxon>
        <taxon>Discosea</taxon>
        <taxon>Flabellinia</taxon>
        <taxon>Vannellidae</taxon>
        <taxon>Vannella</taxon>
    </lineage>
</organism>
<dbReference type="PRINTS" id="PR00740">
    <property type="entry name" value="GLHYDRLASE27"/>
</dbReference>
<gene>
    <name evidence="11" type="ORF">VSP0166_LOCUS16302</name>
</gene>
<keyword evidence="6 8" id="KW-1015">Disulfide bond</keyword>
<evidence type="ECO:0000256" key="9">
    <source>
        <dbReference type="SAM" id="SignalP"/>
    </source>
</evidence>
<dbReference type="InterPro" id="IPR013785">
    <property type="entry name" value="Aldolase_TIM"/>
</dbReference>
<dbReference type="InterPro" id="IPR013780">
    <property type="entry name" value="Glyco_hydro_b"/>
</dbReference>
<evidence type="ECO:0000256" key="7">
    <source>
        <dbReference type="ARBA" id="ARBA00023295"/>
    </source>
</evidence>
<evidence type="ECO:0000256" key="6">
    <source>
        <dbReference type="ARBA" id="ARBA00023157"/>
    </source>
</evidence>
<dbReference type="InterPro" id="IPR041233">
    <property type="entry name" value="Melibiase_C"/>
</dbReference>
<comment type="catalytic activity">
    <reaction evidence="1 8">
        <text>Hydrolysis of terminal, non-reducing alpha-D-galactose residues in alpha-D-galactosides, including galactose oligosaccharides, galactomannans and galactolipids.</text>
        <dbReference type="EC" id="3.2.1.22"/>
    </reaction>
</comment>
<dbReference type="PANTHER" id="PTHR11452">
    <property type="entry name" value="ALPHA-GALACTOSIDASE/ALPHA-N-ACETYLGALACTOSAMINIDASE"/>
    <property type="match status" value="1"/>
</dbReference>
<name>A0A7S4IS01_9EUKA</name>
<proteinExistence type="inferred from homology"/>
<dbReference type="EMBL" id="HBKP01023378">
    <property type="protein sequence ID" value="CAE2237982.1"/>
    <property type="molecule type" value="Transcribed_RNA"/>
</dbReference>
<evidence type="ECO:0000256" key="3">
    <source>
        <dbReference type="ARBA" id="ARBA00012755"/>
    </source>
</evidence>